<dbReference type="PANTHER" id="PTHR11601">
    <property type="entry name" value="CYSTEINE DESULFURYLASE FAMILY MEMBER"/>
    <property type="match status" value="1"/>
</dbReference>
<evidence type="ECO:0000256" key="1">
    <source>
        <dbReference type="ARBA" id="ARBA00001933"/>
    </source>
</evidence>
<accession>A0A3N0V716</accession>
<keyword evidence="7" id="KW-0408">Iron</keyword>
<evidence type="ECO:0000313" key="13">
    <source>
        <dbReference type="Proteomes" id="UP000275137"/>
    </source>
</evidence>
<dbReference type="InterPro" id="IPR000192">
    <property type="entry name" value="Aminotrans_V_dom"/>
</dbReference>
<dbReference type="GO" id="GO:0031071">
    <property type="term" value="F:cysteine desulfurase activity"/>
    <property type="evidence" value="ECO:0007669"/>
    <property type="project" value="UniProtKB-EC"/>
</dbReference>
<dbReference type="Gene3D" id="1.10.260.50">
    <property type="match status" value="1"/>
</dbReference>
<evidence type="ECO:0000256" key="3">
    <source>
        <dbReference type="ARBA" id="ARBA00012239"/>
    </source>
</evidence>
<sequence>MSATNHYFDHNGTTPLDARVLEAMLPFLSQQHGNATSRHAYGRGARHAIDQARAQVAQAAGAHPSQVIFTAGGTEANNLAITGISQAAGIGHIAISSIEHPCVTRPAEAMQARGWALSRVPVDADGNITAAAVQSVLNAAQNQHSLLLSVMLANNETGVIQDIAAIAETARSHGVAVHTDAVQALGKIKVDFAALNVHAMTLSSHKVNGPQGAGALIVDKRIDIQPVLLGGGQEKGLRSGTENLAAIVGFGAACELVSAELLQRTARLRQMREQLETGLASLGAQLFGAAAERLPNTSFFAVPEIDGETLVMALDRKGFAVASGSACSSDSGEPSHVLLAMGVQPDLARGAVRVSLGVNNTTEHITAFLHTLQSEVNRLKRLTAIAV</sequence>
<dbReference type="EC" id="2.8.1.7" evidence="3"/>
<evidence type="ECO:0000256" key="10">
    <source>
        <dbReference type="RuleBase" id="RU004504"/>
    </source>
</evidence>
<evidence type="ECO:0000256" key="9">
    <source>
        <dbReference type="ARBA" id="ARBA00050776"/>
    </source>
</evidence>
<dbReference type="InterPro" id="IPR015424">
    <property type="entry name" value="PyrdxlP-dep_Trfase"/>
</dbReference>
<dbReference type="SUPFAM" id="SSF53383">
    <property type="entry name" value="PLP-dependent transferases"/>
    <property type="match status" value="1"/>
</dbReference>
<evidence type="ECO:0000256" key="6">
    <source>
        <dbReference type="ARBA" id="ARBA00022898"/>
    </source>
</evidence>
<dbReference type="InterPro" id="IPR015421">
    <property type="entry name" value="PyrdxlP-dep_Trfase_major"/>
</dbReference>
<keyword evidence="5" id="KW-0479">Metal-binding</keyword>
<name>A0A3N0V716_9PROT</name>
<dbReference type="Gene3D" id="3.90.1150.10">
    <property type="entry name" value="Aspartate Aminotransferase, domain 1"/>
    <property type="match status" value="1"/>
</dbReference>
<comment type="catalytic activity">
    <reaction evidence="9">
        <text>(sulfur carrier)-H + L-cysteine = (sulfur carrier)-SH + L-alanine</text>
        <dbReference type="Rhea" id="RHEA:43892"/>
        <dbReference type="Rhea" id="RHEA-COMP:14737"/>
        <dbReference type="Rhea" id="RHEA-COMP:14739"/>
        <dbReference type="ChEBI" id="CHEBI:29917"/>
        <dbReference type="ChEBI" id="CHEBI:35235"/>
        <dbReference type="ChEBI" id="CHEBI:57972"/>
        <dbReference type="ChEBI" id="CHEBI:64428"/>
        <dbReference type="EC" id="2.8.1.7"/>
    </reaction>
</comment>
<dbReference type="AlphaFoldDB" id="A0A3N0V716"/>
<organism evidence="12 13">
    <name type="scientific">Pseudomethylobacillus aquaticus</name>
    <dbReference type="NCBI Taxonomy" id="2676064"/>
    <lineage>
        <taxon>Bacteria</taxon>
        <taxon>Pseudomonadati</taxon>
        <taxon>Pseudomonadota</taxon>
        <taxon>Betaproteobacteria</taxon>
        <taxon>Nitrosomonadales</taxon>
        <taxon>Methylophilaceae</taxon>
        <taxon>Pseudomethylobacillus</taxon>
    </lineage>
</organism>
<dbReference type="PANTHER" id="PTHR11601:SF34">
    <property type="entry name" value="CYSTEINE DESULFURASE"/>
    <property type="match status" value="1"/>
</dbReference>
<evidence type="ECO:0000259" key="11">
    <source>
        <dbReference type="Pfam" id="PF00266"/>
    </source>
</evidence>
<evidence type="ECO:0000256" key="2">
    <source>
        <dbReference type="ARBA" id="ARBA00006490"/>
    </source>
</evidence>
<comment type="caution">
    <text evidence="12">The sequence shown here is derived from an EMBL/GenBank/DDBJ whole genome shotgun (WGS) entry which is preliminary data.</text>
</comment>
<dbReference type="Gene3D" id="3.40.640.10">
    <property type="entry name" value="Type I PLP-dependent aspartate aminotransferase-like (Major domain)"/>
    <property type="match status" value="1"/>
</dbReference>
<evidence type="ECO:0000256" key="7">
    <source>
        <dbReference type="ARBA" id="ARBA00023004"/>
    </source>
</evidence>
<dbReference type="Proteomes" id="UP000275137">
    <property type="component" value="Unassembled WGS sequence"/>
</dbReference>
<dbReference type="PROSITE" id="PS00595">
    <property type="entry name" value="AA_TRANSFER_CLASS_5"/>
    <property type="match status" value="1"/>
</dbReference>
<dbReference type="RefSeq" id="WP_123236571.1">
    <property type="nucleotide sequence ID" value="NZ_RJVP01000001.1"/>
</dbReference>
<dbReference type="InterPro" id="IPR016454">
    <property type="entry name" value="Cysteine_dSase"/>
</dbReference>
<evidence type="ECO:0000256" key="4">
    <source>
        <dbReference type="ARBA" id="ARBA00022679"/>
    </source>
</evidence>
<keyword evidence="6" id="KW-0663">Pyridoxal phosphate</keyword>
<dbReference type="EMBL" id="RJVP01000001">
    <property type="protein sequence ID" value="ROH88580.1"/>
    <property type="molecule type" value="Genomic_DNA"/>
</dbReference>
<keyword evidence="8" id="KW-0411">Iron-sulfur</keyword>
<comment type="cofactor">
    <cofactor evidence="1 10">
        <name>pyridoxal 5'-phosphate</name>
        <dbReference type="ChEBI" id="CHEBI:597326"/>
    </cofactor>
</comment>
<dbReference type="PIRSF" id="PIRSF005572">
    <property type="entry name" value="NifS"/>
    <property type="match status" value="1"/>
</dbReference>
<dbReference type="Pfam" id="PF00266">
    <property type="entry name" value="Aminotran_5"/>
    <property type="match status" value="1"/>
</dbReference>
<dbReference type="InterPro" id="IPR015422">
    <property type="entry name" value="PyrdxlP-dep_Trfase_small"/>
</dbReference>
<dbReference type="GO" id="GO:0051536">
    <property type="term" value="F:iron-sulfur cluster binding"/>
    <property type="evidence" value="ECO:0007669"/>
    <property type="project" value="UniProtKB-KW"/>
</dbReference>
<keyword evidence="13" id="KW-1185">Reference proteome</keyword>
<evidence type="ECO:0000313" key="12">
    <source>
        <dbReference type="EMBL" id="ROH88580.1"/>
    </source>
</evidence>
<reference evidence="12 13" key="1">
    <citation type="submission" date="2018-10" db="EMBL/GenBank/DDBJ databases">
        <authorList>
            <person name="Chen W.-M."/>
        </authorList>
    </citation>
    <scope>NUCLEOTIDE SEQUENCE [LARGE SCALE GENOMIC DNA]</scope>
    <source>
        <strain evidence="12 13">H-5</strain>
    </source>
</reference>
<proteinExistence type="inferred from homology"/>
<gene>
    <name evidence="12" type="ORF">ED236_01320</name>
</gene>
<keyword evidence="4" id="KW-0808">Transferase</keyword>
<feature type="domain" description="Aminotransferase class V" evidence="11">
    <location>
        <begin position="6"/>
        <end position="368"/>
    </location>
</feature>
<evidence type="ECO:0000256" key="8">
    <source>
        <dbReference type="ARBA" id="ARBA00023014"/>
    </source>
</evidence>
<evidence type="ECO:0000256" key="5">
    <source>
        <dbReference type="ARBA" id="ARBA00022723"/>
    </source>
</evidence>
<dbReference type="GO" id="GO:0046872">
    <property type="term" value="F:metal ion binding"/>
    <property type="evidence" value="ECO:0007669"/>
    <property type="project" value="UniProtKB-KW"/>
</dbReference>
<protein>
    <recommendedName>
        <fullName evidence="3">cysteine desulfurase</fullName>
        <ecNumber evidence="3">2.8.1.7</ecNumber>
    </recommendedName>
</protein>
<dbReference type="InterPro" id="IPR020578">
    <property type="entry name" value="Aminotrans_V_PyrdxlP_BS"/>
</dbReference>
<comment type="similarity">
    <text evidence="2">Belongs to the class-V pyridoxal-phosphate-dependent aminotransferase family. NifS/IscS subfamily.</text>
</comment>